<dbReference type="Pfam" id="PF13967">
    <property type="entry name" value="RSN1_TM"/>
    <property type="match status" value="1"/>
</dbReference>
<dbReference type="Pfam" id="PF02714">
    <property type="entry name" value="RSN1_7TM"/>
    <property type="match status" value="1"/>
</dbReference>
<dbReference type="InterPro" id="IPR003864">
    <property type="entry name" value="CSC1/OSCA1-like_7TM"/>
</dbReference>
<evidence type="ECO:0000256" key="6">
    <source>
        <dbReference type="ARBA" id="ARBA00023136"/>
    </source>
</evidence>
<feature type="region of interest" description="Disordered" evidence="7">
    <location>
        <begin position="856"/>
        <end position="881"/>
    </location>
</feature>
<dbReference type="AlphaFoldDB" id="A0A4S2MXK3"/>
<feature type="transmembrane region" description="Helical" evidence="8">
    <location>
        <begin position="616"/>
        <end position="643"/>
    </location>
</feature>
<dbReference type="PANTHER" id="PTHR13018">
    <property type="entry name" value="PROBABLE MEMBRANE PROTEIN DUF221-RELATED"/>
    <property type="match status" value="1"/>
</dbReference>
<dbReference type="InterPro" id="IPR032880">
    <property type="entry name" value="CSC1/OSCA1-like_N"/>
</dbReference>
<dbReference type="InterPro" id="IPR045122">
    <property type="entry name" value="Csc1-like"/>
</dbReference>
<evidence type="ECO:0000256" key="5">
    <source>
        <dbReference type="ARBA" id="ARBA00022989"/>
    </source>
</evidence>
<keyword evidence="13" id="KW-1185">Reference proteome</keyword>
<gene>
    <name evidence="12" type="ORF">EX30DRAFT_306256</name>
</gene>
<feature type="compositionally biased region" description="Gly residues" evidence="7">
    <location>
        <begin position="961"/>
        <end position="971"/>
    </location>
</feature>
<evidence type="ECO:0000256" key="4">
    <source>
        <dbReference type="ARBA" id="ARBA00022692"/>
    </source>
</evidence>
<evidence type="ECO:0000256" key="7">
    <source>
        <dbReference type="SAM" id="MobiDB-lite"/>
    </source>
</evidence>
<reference evidence="12 13" key="1">
    <citation type="submission" date="2019-04" db="EMBL/GenBank/DDBJ databases">
        <title>Comparative genomics and transcriptomics to analyze fruiting body development in filamentous ascomycetes.</title>
        <authorList>
            <consortium name="DOE Joint Genome Institute"/>
            <person name="Lutkenhaus R."/>
            <person name="Traeger S."/>
            <person name="Breuer J."/>
            <person name="Kuo A."/>
            <person name="Lipzen A."/>
            <person name="Pangilinan J."/>
            <person name="Dilworth D."/>
            <person name="Sandor L."/>
            <person name="Poggeler S."/>
            <person name="Barry K."/>
            <person name="Grigoriev I.V."/>
            <person name="Nowrousian M."/>
        </authorList>
    </citation>
    <scope>NUCLEOTIDE SEQUENCE [LARGE SCALE GENOMIC DNA]</scope>
    <source>
        <strain evidence="12 13">CBS 389.68</strain>
    </source>
</reference>
<evidence type="ECO:0000256" key="1">
    <source>
        <dbReference type="ARBA" id="ARBA00004141"/>
    </source>
</evidence>
<feature type="transmembrane region" description="Helical" evidence="8">
    <location>
        <begin position="670"/>
        <end position="690"/>
    </location>
</feature>
<dbReference type="GO" id="GO:0005886">
    <property type="term" value="C:plasma membrane"/>
    <property type="evidence" value="ECO:0007669"/>
    <property type="project" value="TreeGrafter"/>
</dbReference>
<evidence type="ECO:0000256" key="2">
    <source>
        <dbReference type="ARBA" id="ARBA00007779"/>
    </source>
</evidence>
<comment type="similarity">
    <text evidence="2">Belongs to the CSC1 (TC 1.A.17) family.</text>
</comment>
<dbReference type="EMBL" id="ML220119">
    <property type="protein sequence ID" value="TGZ81410.1"/>
    <property type="molecule type" value="Genomic_DNA"/>
</dbReference>
<sequence length="985" mass="111626">MDATTGSCQLTTPLTLLRRQTSDPALNRFLELMQSSFRQTFSTDAFLASLGSSLGVSALIFCIWCLVRPHHSIVYAPKLRHANSANKKAPPPVGKGYFSWIAPLVKCHEDELVNMGMGLDAVIFLRFMRLCRTLFFWLGLLGCIIMIPVNITCNLKTQHDKNWNADKRWFTLMSPTLSWGECMWAHVVVAWVFDIIIVYFLWRNYRQVVKLRRDYFESPEYTRSLHSRTLMIWDIPSSSRSDLGLVKLLGMTKAQMHGEEKSAIGRNVKQLPELLERHSESVRKLEKVLTKYLKNPDRLPATRPTCKPDKDDKSIDQNMRVDAIEYHKNRMDELERKIIEMRKSIDSRDPEPYGFLSFPTISRAHIAAKVATGKHPKGTSIKLASRPSDIIWDNLRRSKSSRRWNRFIGNLLFTALSLLYVIPNALIAIFLSNMNNIGLLWPEFNNILARNHKSFAIVQGFAAPTVTSLIYLLLPICMRRLSKWQGDLTRSSRERHVVSKLYVFFIINNLIIFTIFSTLWSMIQDVVIKSGDNRDVWQVIKELAIAHKIAIAIFDVSTFWITYLLQRNLGAMLDLIQIVPLVAKSFATRFRSPTTRQRIEWTAPPYFDYATYYNYFLFYVTIALCFSTIQPLVLPVAWFYFFIDSFMKKYTLMYVFITKVESGGTFWRVIFNRILFATGFFNCVVGLVVWVRNSSQVAVCVLPLFAFLIAFKIYCRRTFDTDCKYYTKGSDRDSALGPETLKRKEKLDKRYSHPALHRKLLVPMVPGKAEHLLSQIFTTNKSPFPGGPGIDMDQMQRGRPGHRHNIATTNGFEVVQEADMDFTNFMHRAEFGDHEFGDASTVYNDGMSDRGSIATMSPGFPPSNWGSPANSRPGSPSLAAAAHGGRFSSQYVNRPGSPSPLSLGAGGGGYRGNGMGYEPVMGVPSPGMRPESPYSGYDYGREDARSETEAHLLSHQQMPASGGGGGGGGGYFPPPASDTYRGVHR</sequence>
<dbReference type="Pfam" id="PF14703">
    <property type="entry name" value="PHM7_cyt"/>
    <property type="match status" value="1"/>
</dbReference>
<evidence type="ECO:0000259" key="11">
    <source>
        <dbReference type="Pfam" id="PF14703"/>
    </source>
</evidence>
<feature type="domain" description="CSC1/OSCA1-like N-terminal transmembrane" evidence="10">
    <location>
        <begin position="45"/>
        <end position="204"/>
    </location>
</feature>
<dbReference type="PANTHER" id="PTHR13018:SF149">
    <property type="entry name" value="DOMAIN PROTEIN, PUTATIVE (AFU_ORTHOLOGUE AFUA_3G11660)-RELATED"/>
    <property type="match status" value="1"/>
</dbReference>
<evidence type="ECO:0000313" key="12">
    <source>
        <dbReference type="EMBL" id="TGZ81410.1"/>
    </source>
</evidence>
<dbReference type="OrthoDB" id="2150324at2759"/>
<evidence type="ECO:0000259" key="9">
    <source>
        <dbReference type="Pfam" id="PF02714"/>
    </source>
</evidence>
<feature type="transmembrane region" description="Helical" evidence="8">
    <location>
        <begin position="543"/>
        <end position="565"/>
    </location>
</feature>
<feature type="transmembrane region" description="Helical" evidence="8">
    <location>
        <begin position="134"/>
        <end position="151"/>
    </location>
</feature>
<dbReference type="Proteomes" id="UP000298138">
    <property type="component" value="Unassembled WGS sequence"/>
</dbReference>
<evidence type="ECO:0000256" key="8">
    <source>
        <dbReference type="SAM" id="Phobius"/>
    </source>
</evidence>
<proteinExistence type="inferred from homology"/>
<feature type="transmembrane region" description="Helical" evidence="8">
    <location>
        <begin position="454"/>
        <end position="474"/>
    </location>
</feature>
<keyword evidence="4 8" id="KW-0812">Transmembrane</keyword>
<evidence type="ECO:0000256" key="3">
    <source>
        <dbReference type="ARBA" id="ARBA00022448"/>
    </source>
</evidence>
<accession>A0A4S2MXK3</accession>
<feature type="compositionally biased region" description="Polar residues" evidence="7">
    <location>
        <begin position="864"/>
        <end position="874"/>
    </location>
</feature>
<keyword evidence="3" id="KW-0813">Transport</keyword>
<keyword evidence="6 8" id="KW-0472">Membrane</keyword>
<dbReference type="STRING" id="341454.A0A4S2MXK3"/>
<feature type="transmembrane region" description="Helical" evidence="8">
    <location>
        <begin position="183"/>
        <end position="202"/>
    </location>
</feature>
<dbReference type="InParanoid" id="A0A4S2MXK3"/>
<evidence type="ECO:0000259" key="10">
    <source>
        <dbReference type="Pfam" id="PF13967"/>
    </source>
</evidence>
<feature type="transmembrane region" description="Helical" evidence="8">
    <location>
        <begin position="697"/>
        <end position="714"/>
    </location>
</feature>
<feature type="transmembrane region" description="Helical" evidence="8">
    <location>
        <begin position="501"/>
        <end position="523"/>
    </location>
</feature>
<dbReference type="GO" id="GO:0005227">
    <property type="term" value="F:calcium-activated cation channel activity"/>
    <property type="evidence" value="ECO:0007669"/>
    <property type="project" value="InterPro"/>
</dbReference>
<organism evidence="12 13">
    <name type="scientific">Ascodesmis nigricans</name>
    <dbReference type="NCBI Taxonomy" id="341454"/>
    <lineage>
        <taxon>Eukaryota</taxon>
        <taxon>Fungi</taxon>
        <taxon>Dikarya</taxon>
        <taxon>Ascomycota</taxon>
        <taxon>Pezizomycotina</taxon>
        <taxon>Pezizomycetes</taxon>
        <taxon>Pezizales</taxon>
        <taxon>Ascodesmidaceae</taxon>
        <taxon>Ascodesmis</taxon>
    </lineage>
</organism>
<comment type="subcellular location">
    <subcellularLocation>
        <location evidence="1">Membrane</location>
        <topology evidence="1">Multi-pass membrane protein</topology>
    </subcellularLocation>
</comment>
<protein>
    <submittedName>
        <fullName evidence="12">DUF221-domain-containing protein</fullName>
    </submittedName>
</protein>
<name>A0A4S2MXK3_9PEZI</name>
<feature type="transmembrane region" description="Helical" evidence="8">
    <location>
        <begin position="45"/>
        <end position="67"/>
    </location>
</feature>
<keyword evidence="5 8" id="KW-1133">Transmembrane helix</keyword>
<dbReference type="InterPro" id="IPR027815">
    <property type="entry name" value="CSC1/OSCA1-like_cyt"/>
</dbReference>
<feature type="domain" description="CSC1/OSCA1-like 7TM region" evidence="9">
    <location>
        <begin position="406"/>
        <end position="685"/>
    </location>
</feature>
<feature type="region of interest" description="Disordered" evidence="7">
    <location>
        <begin position="956"/>
        <end position="985"/>
    </location>
</feature>
<evidence type="ECO:0000313" key="13">
    <source>
        <dbReference type="Proteomes" id="UP000298138"/>
    </source>
</evidence>
<feature type="domain" description="CSC1/OSCA1-like cytosolic" evidence="11">
    <location>
        <begin position="227"/>
        <end position="394"/>
    </location>
</feature>
<feature type="transmembrane region" description="Helical" evidence="8">
    <location>
        <begin position="407"/>
        <end position="434"/>
    </location>
</feature>